<accession>A0ACD0P5B1</accession>
<dbReference type="EMBL" id="KZ819740">
    <property type="protein sequence ID" value="PWN53139.1"/>
    <property type="molecule type" value="Genomic_DNA"/>
</dbReference>
<sequence>MTVVTDLPPRVQLTAPSGRKIHLPTGIFIDNTFSPAAEHGSITTPNPTTGKHLARVSAGTKLDVDRAVIAARKAFETTWGRNSTPGRRSAALLKWAELIENNIQELAELESLDNGKPVWAARDVDIVDSVACLRYYAGLADKIEGRTIEQVEGKKLAFTRSEAIGVCGQIIPWNYPIQMFAWKVAPALAAGNTVVIKPAEQTPLSALRLAELSIEAGFPPGVINVVNGLGSTVGESISSHMDIDKVAFTGSTVTGKRIMTSAASSNLKKVSLELGGKSAVVVFESADLKQAANWASMAILFNQGQDCCAGSRLLVQRSVHDELVAMMVENFEAHKMGDPSDVKTFQGPLVSKAQQEKVLGFIQSGLDQGAKRVTRERRVPEGLEDGYFVSPTIFTECEPGMTIVDEEIFGPVLTVQTFEDEAEAIFKANDTIYGLGAGVFSSDASQCMRVTQAIKAGTVWCNNYMALSNAVPFGGMKQSGFGRELGIEGIKEYTQTKAIHWNYGEQLSWPIDGESS</sequence>
<name>A0ACD0P5B1_9BASI</name>
<proteinExistence type="predicted"/>
<keyword evidence="2" id="KW-1185">Reference proteome</keyword>
<organism evidence="1 2">
    <name type="scientific">Violaceomyces palustris</name>
    <dbReference type="NCBI Taxonomy" id="1673888"/>
    <lineage>
        <taxon>Eukaryota</taxon>
        <taxon>Fungi</taxon>
        <taxon>Dikarya</taxon>
        <taxon>Basidiomycota</taxon>
        <taxon>Ustilaginomycotina</taxon>
        <taxon>Ustilaginomycetes</taxon>
        <taxon>Violaceomycetales</taxon>
        <taxon>Violaceomycetaceae</taxon>
        <taxon>Violaceomyces</taxon>
    </lineage>
</organism>
<evidence type="ECO:0000313" key="2">
    <source>
        <dbReference type="Proteomes" id="UP000245626"/>
    </source>
</evidence>
<dbReference type="Proteomes" id="UP000245626">
    <property type="component" value="Unassembled WGS sequence"/>
</dbReference>
<reference evidence="1 2" key="1">
    <citation type="journal article" date="2018" name="Mol. Biol. Evol.">
        <title>Broad Genomic Sampling Reveals a Smut Pathogenic Ancestry of the Fungal Clade Ustilaginomycotina.</title>
        <authorList>
            <person name="Kijpornyongpan T."/>
            <person name="Mondo S.J."/>
            <person name="Barry K."/>
            <person name="Sandor L."/>
            <person name="Lee J."/>
            <person name="Lipzen A."/>
            <person name="Pangilinan J."/>
            <person name="LaButti K."/>
            <person name="Hainaut M."/>
            <person name="Henrissat B."/>
            <person name="Grigoriev I.V."/>
            <person name="Spatafora J.W."/>
            <person name="Aime M.C."/>
        </authorList>
    </citation>
    <scope>NUCLEOTIDE SEQUENCE [LARGE SCALE GENOMIC DNA]</scope>
    <source>
        <strain evidence="1 2">SA 807</strain>
    </source>
</reference>
<gene>
    <name evidence="1" type="ORF">IE53DRAFT_211316</name>
</gene>
<protein>
    <submittedName>
        <fullName evidence="1">Aldehyde dehydrogenase</fullName>
    </submittedName>
</protein>
<evidence type="ECO:0000313" key="1">
    <source>
        <dbReference type="EMBL" id="PWN53139.1"/>
    </source>
</evidence>